<dbReference type="Gene3D" id="1.20.1260.100">
    <property type="entry name" value="TspO/MBR protein"/>
    <property type="match status" value="1"/>
</dbReference>
<dbReference type="InterPro" id="IPR004307">
    <property type="entry name" value="TspO_MBR"/>
</dbReference>
<evidence type="ECO:0000256" key="5">
    <source>
        <dbReference type="ARBA" id="ARBA00023136"/>
    </source>
</evidence>
<comment type="caution">
    <text evidence="7">The sequence shown here is derived from an EMBL/GenBank/DDBJ whole genome shotgun (WGS) entry which is preliminary data.</text>
</comment>
<evidence type="ECO:0000313" key="8">
    <source>
        <dbReference type="Proteomes" id="UP000278398"/>
    </source>
</evidence>
<feature type="transmembrane region" description="Helical" evidence="6">
    <location>
        <begin position="7"/>
        <end position="26"/>
    </location>
</feature>
<dbReference type="FunFam" id="1.20.1260.100:FF:000001">
    <property type="entry name" value="translocator protein 2"/>
    <property type="match status" value="1"/>
</dbReference>
<feature type="transmembrane region" description="Helical" evidence="6">
    <location>
        <begin position="102"/>
        <end position="121"/>
    </location>
</feature>
<dbReference type="GO" id="GO:0033013">
    <property type="term" value="P:tetrapyrrole metabolic process"/>
    <property type="evidence" value="ECO:0007669"/>
    <property type="project" value="UniProtKB-ARBA"/>
</dbReference>
<dbReference type="GO" id="GO:0016020">
    <property type="term" value="C:membrane"/>
    <property type="evidence" value="ECO:0007669"/>
    <property type="project" value="UniProtKB-SubCell"/>
</dbReference>
<comment type="similarity">
    <text evidence="2">Belongs to the TspO/BZRP family.</text>
</comment>
<protein>
    <submittedName>
        <fullName evidence="7">Tryptophan-rich sensory protein</fullName>
    </submittedName>
</protein>
<comment type="subcellular location">
    <subcellularLocation>
        <location evidence="1">Membrane</location>
        <topology evidence="1">Multi-pass membrane protein</topology>
    </subcellularLocation>
</comment>
<dbReference type="Proteomes" id="UP000278398">
    <property type="component" value="Unassembled WGS sequence"/>
</dbReference>
<dbReference type="PANTHER" id="PTHR10057:SF0">
    <property type="entry name" value="TRANSLOCATOR PROTEIN"/>
    <property type="match status" value="1"/>
</dbReference>
<dbReference type="RefSeq" id="WP_126701017.1">
    <property type="nucleotide sequence ID" value="NZ_RWKW01000057.1"/>
</dbReference>
<proteinExistence type="inferred from homology"/>
<sequence length="152" mass="16843">MRRRDLPTYLLFLVLVVGGGLLIGSTTAPDAWYASLAKPPFNPPNWLFGPVWTVLYVAIAVAGARTWLHARGSRAMTAWWAQLVFNFLWSPVFFALHSIGGALVIVLAMAATVAAFIVFSWRSDRLSALLFIPYLAWVSFAALLNASIFWLN</sequence>
<keyword evidence="4 6" id="KW-1133">Transmembrane helix</keyword>
<dbReference type="Pfam" id="PF03073">
    <property type="entry name" value="TspO_MBR"/>
    <property type="match status" value="1"/>
</dbReference>
<evidence type="ECO:0000256" key="4">
    <source>
        <dbReference type="ARBA" id="ARBA00022989"/>
    </source>
</evidence>
<gene>
    <name evidence="7" type="ORF">EJC49_16395</name>
</gene>
<keyword evidence="8" id="KW-1185">Reference proteome</keyword>
<reference evidence="7 8" key="1">
    <citation type="submission" date="2018-12" db="EMBL/GenBank/DDBJ databases">
        <title>Mesorhizobium carbonis sp. nov., isolated from coal mine water.</title>
        <authorList>
            <person name="Xin W."/>
            <person name="Xu Z."/>
            <person name="Xiang F."/>
            <person name="Zhang J."/>
            <person name="Xi L."/>
            <person name="Liu J."/>
        </authorList>
    </citation>
    <scope>NUCLEOTIDE SEQUENCE [LARGE SCALE GENOMIC DNA]</scope>
    <source>
        <strain evidence="7 8">B2.3</strain>
    </source>
</reference>
<dbReference type="CDD" id="cd15904">
    <property type="entry name" value="TSPO_MBR"/>
    <property type="match status" value="1"/>
</dbReference>
<feature type="transmembrane region" description="Helical" evidence="6">
    <location>
        <begin position="128"/>
        <end position="151"/>
    </location>
</feature>
<dbReference type="InterPro" id="IPR038330">
    <property type="entry name" value="TspO/MBR-related_sf"/>
</dbReference>
<evidence type="ECO:0000256" key="6">
    <source>
        <dbReference type="SAM" id="Phobius"/>
    </source>
</evidence>
<organism evidence="7 8">
    <name type="scientific">Aquibium carbonis</name>
    <dbReference type="NCBI Taxonomy" id="2495581"/>
    <lineage>
        <taxon>Bacteria</taxon>
        <taxon>Pseudomonadati</taxon>
        <taxon>Pseudomonadota</taxon>
        <taxon>Alphaproteobacteria</taxon>
        <taxon>Hyphomicrobiales</taxon>
        <taxon>Phyllobacteriaceae</taxon>
        <taxon>Aquibium</taxon>
    </lineage>
</organism>
<dbReference type="OrthoDB" id="9795496at2"/>
<dbReference type="PANTHER" id="PTHR10057">
    <property type="entry name" value="PERIPHERAL-TYPE BENZODIAZEPINE RECEPTOR"/>
    <property type="match status" value="1"/>
</dbReference>
<evidence type="ECO:0000256" key="1">
    <source>
        <dbReference type="ARBA" id="ARBA00004141"/>
    </source>
</evidence>
<accession>A0A429YVD5</accession>
<name>A0A429YVD5_9HYPH</name>
<evidence type="ECO:0000256" key="2">
    <source>
        <dbReference type="ARBA" id="ARBA00007524"/>
    </source>
</evidence>
<dbReference type="EMBL" id="RWKW01000057">
    <property type="protein sequence ID" value="RST85306.1"/>
    <property type="molecule type" value="Genomic_DNA"/>
</dbReference>
<evidence type="ECO:0000256" key="3">
    <source>
        <dbReference type="ARBA" id="ARBA00022692"/>
    </source>
</evidence>
<feature type="transmembrane region" description="Helical" evidence="6">
    <location>
        <begin position="46"/>
        <end position="64"/>
    </location>
</feature>
<evidence type="ECO:0000313" key="7">
    <source>
        <dbReference type="EMBL" id="RST85306.1"/>
    </source>
</evidence>
<feature type="transmembrane region" description="Helical" evidence="6">
    <location>
        <begin position="76"/>
        <end position="96"/>
    </location>
</feature>
<keyword evidence="3 6" id="KW-0812">Transmembrane</keyword>
<dbReference type="PIRSF" id="PIRSF005859">
    <property type="entry name" value="PBR"/>
    <property type="match status" value="1"/>
</dbReference>
<keyword evidence="5 6" id="KW-0472">Membrane</keyword>
<dbReference type="AlphaFoldDB" id="A0A429YVD5"/>